<dbReference type="Proteomes" id="UP000482800">
    <property type="component" value="Unassembled WGS sequence"/>
</dbReference>
<dbReference type="AlphaFoldDB" id="A0A6V8KP78"/>
<dbReference type="EMBL" id="BLPF01000004">
    <property type="protein sequence ID" value="GFJ85644.1"/>
    <property type="molecule type" value="Genomic_DNA"/>
</dbReference>
<keyword evidence="2" id="KW-1185">Reference proteome</keyword>
<evidence type="ECO:0000313" key="2">
    <source>
        <dbReference type="Proteomes" id="UP000482800"/>
    </source>
</evidence>
<dbReference type="RefSeq" id="WP_173070820.1">
    <property type="nucleotide sequence ID" value="NZ_BAABGO010000009.1"/>
</dbReference>
<reference evidence="1 2" key="1">
    <citation type="submission" date="2020-03" db="EMBL/GenBank/DDBJ databases">
        <title>Whole genome shotgun sequence of Phytohabitans houttuyneae NBRC 108639.</title>
        <authorList>
            <person name="Komaki H."/>
            <person name="Tamura T."/>
        </authorList>
    </citation>
    <scope>NUCLEOTIDE SEQUENCE [LARGE SCALE GENOMIC DNA]</scope>
    <source>
        <strain evidence="1 2">NBRC 108639</strain>
    </source>
</reference>
<protein>
    <submittedName>
        <fullName evidence="1">Uncharacterized protein</fullName>
    </submittedName>
</protein>
<sequence length="107" mass="12026">MEKWEYAALYLVKLKKEVRESRIFREDKVTVEHSLVAVIVPVNTDTIRTPVPSDIAAFNWAGQQGWRVSLAHVDANISVPDVVPQAARADGEAVACRRYYLERSVAS</sequence>
<evidence type="ECO:0000313" key="1">
    <source>
        <dbReference type="EMBL" id="GFJ85644.1"/>
    </source>
</evidence>
<proteinExistence type="predicted"/>
<accession>A0A6V8KP78</accession>
<organism evidence="1 2">
    <name type="scientific">Phytohabitans houttuyneae</name>
    <dbReference type="NCBI Taxonomy" id="1076126"/>
    <lineage>
        <taxon>Bacteria</taxon>
        <taxon>Bacillati</taxon>
        <taxon>Actinomycetota</taxon>
        <taxon>Actinomycetes</taxon>
        <taxon>Micromonosporales</taxon>
        <taxon>Micromonosporaceae</taxon>
    </lineage>
</organism>
<comment type="caution">
    <text evidence="1">The sequence shown here is derived from an EMBL/GenBank/DDBJ whole genome shotgun (WGS) entry which is preliminary data.</text>
</comment>
<gene>
    <name evidence="1" type="ORF">Phou_098240</name>
</gene>
<reference evidence="1 2" key="2">
    <citation type="submission" date="2020-03" db="EMBL/GenBank/DDBJ databases">
        <authorList>
            <person name="Ichikawa N."/>
            <person name="Kimura A."/>
            <person name="Kitahashi Y."/>
            <person name="Uohara A."/>
        </authorList>
    </citation>
    <scope>NUCLEOTIDE SEQUENCE [LARGE SCALE GENOMIC DNA]</scope>
    <source>
        <strain evidence="1 2">NBRC 108639</strain>
    </source>
</reference>
<name>A0A6V8KP78_9ACTN</name>